<evidence type="ECO:0000313" key="3">
    <source>
        <dbReference type="Proteomes" id="UP000030185"/>
    </source>
</evidence>
<sequence length="186" mass="21983">MVSAVKKNIACLFILLIIFNHSYSQDKDEFNTSKDICSFWGDTTIVLYDFNNDTSKVFSIKNNLLNGRCIYYFNGKKILEFCVLNGKYEGAFLCYDKEKRIKSIDWFRKGYLLGGRQFYKSGQIKLWHLPDSKRLYYGCTDNYSKRGKLIKSKYKKEYPLAYYLALIDSYYLKKEYLGDEKVSPDF</sequence>
<evidence type="ECO:0000256" key="1">
    <source>
        <dbReference type="SAM" id="SignalP"/>
    </source>
</evidence>
<feature type="chain" id="PRO_5001937196" evidence="1">
    <location>
        <begin position="27"/>
        <end position="186"/>
    </location>
</feature>
<comment type="caution">
    <text evidence="2">The sequence shown here is derived from an EMBL/GenBank/DDBJ whole genome shotgun (WGS) entry which is preliminary data.</text>
</comment>
<dbReference type="STRING" id="153721.MYP_3767"/>
<gene>
    <name evidence="2" type="ORF">MYP_3767</name>
</gene>
<proteinExistence type="predicted"/>
<keyword evidence="3" id="KW-1185">Reference proteome</keyword>
<dbReference type="SUPFAM" id="SSF82185">
    <property type="entry name" value="Histone H3 K4-specific methyltransferase SET7/9 N-terminal domain"/>
    <property type="match status" value="1"/>
</dbReference>
<reference evidence="2 3" key="1">
    <citation type="submission" date="2014-09" db="EMBL/GenBank/DDBJ databases">
        <title>Sporocytophaga myxococcoides PG-01 genome sequencing.</title>
        <authorList>
            <person name="Liu L."/>
            <person name="Gao P.J."/>
            <person name="Chen G.J."/>
            <person name="Wang L.S."/>
        </authorList>
    </citation>
    <scope>NUCLEOTIDE SEQUENCE [LARGE SCALE GENOMIC DNA]</scope>
    <source>
        <strain evidence="2 3">PG-01</strain>
    </source>
</reference>
<dbReference type="AlphaFoldDB" id="A0A098LJF3"/>
<evidence type="ECO:0000313" key="2">
    <source>
        <dbReference type="EMBL" id="GAL86537.1"/>
    </source>
</evidence>
<protein>
    <submittedName>
        <fullName evidence="2">Uncharacterized protein</fullName>
    </submittedName>
</protein>
<accession>A0A098LJF3</accession>
<dbReference type="Proteomes" id="UP000030185">
    <property type="component" value="Unassembled WGS sequence"/>
</dbReference>
<dbReference type="EMBL" id="BBLT01000008">
    <property type="protein sequence ID" value="GAL86537.1"/>
    <property type="molecule type" value="Genomic_DNA"/>
</dbReference>
<organism evidence="2 3">
    <name type="scientific">Sporocytophaga myxococcoides</name>
    <dbReference type="NCBI Taxonomy" id="153721"/>
    <lineage>
        <taxon>Bacteria</taxon>
        <taxon>Pseudomonadati</taxon>
        <taxon>Bacteroidota</taxon>
        <taxon>Cytophagia</taxon>
        <taxon>Cytophagales</taxon>
        <taxon>Cytophagaceae</taxon>
        <taxon>Sporocytophaga</taxon>
    </lineage>
</organism>
<name>A0A098LJF3_9BACT</name>
<feature type="signal peptide" evidence="1">
    <location>
        <begin position="1"/>
        <end position="26"/>
    </location>
</feature>
<keyword evidence="1" id="KW-0732">Signal</keyword>